<dbReference type="Proteomes" id="UP000256977">
    <property type="component" value="Unassembled WGS sequence"/>
</dbReference>
<feature type="modified residue" description="4-aspartylphosphate" evidence="4">
    <location>
        <position position="54"/>
    </location>
</feature>
<dbReference type="EMBL" id="QRDZ01000025">
    <property type="protein sequence ID" value="RED63457.1"/>
    <property type="molecule type" value="Genomic_DNA"/>
</dbReference>
<feature type="domain" description="HTH araC/xylS-type" evidence="5">
    <location>
        <begin position="256"/>
        <end position="354"/>
    </location>
</feature>
<gene>
    <name evidence="7" type="ORF">DFP98_1254</name>
</gene>
<evidence type="ECO:0000256" key="2">
    <source>
        <dbReference type="ARBA" id="ARBA00023125"/>
    </source>
</evidence>
<dbReference type="PANTHER" id="PTHR43280:SF28">
    <property type="entry name" value="HTH-TYPE TRANSCRIPTIONAL ACTIVATOR RHAS"/>
    <property type="match status" value="1"/>
</dbReference>
<evidence type="ECO:0000256" key="1">
    <source>
        <dbReference type="ARBA" id="ARBA00023015"/>
    </source>
</evidence>
<organism evidence="7 8">
    <name type="scientific">Cohnella phaseoli</name>
    <dbReference type="NCBI Taxonomy" id="456490"/>
    <lineage>
        <taxon>Bacteria</taxon>
        <taxon>Bacillati</taxon>
        <taxon>Bacillota</taxon>
        <taxon>Bacilli</taxon>
        <taxon>Bacillales</taxon>
        <taxon>Paenibacillaceae</taxon>
        <taxon>Cohnella</taxon>
    </lineage>
</organism>
<dbReference type="PROSITE" id="PS50110">
    <property type="entry name" value="RESPONSE_REGULATORY"/>
    <property type="match status" value="1"/>
</dbReference>
<dbReference type="AlphaFoldDB" id="A0A3D9IP19"/>
<dbReference type="SUPFAM" id="SSF52172">
    <property type="entry name" value="CheY-like"/>
    <property type="match status" value="1"/>
</dbReference>
<protein>
    <submittedName>
        <fullName evidence="7">Two-component system response regulator YesN</fullName>
    </submittedName>
</protein>
<dbReference type="Pfam" id="PF00072">
    <property type="entry name" value="Response_reg"/>
    <property type="match status" value="1"/>
</dbReference>
<keyword evidence="3" id="KW-0804">Transcription</keyword>
<dbReference type="InterPro" id="IPR009057">
    <property type="entry name" value="Homeodomain-like_sf"/>
</dbReference>
<name>A0A3D9IP19_9BACL</name>
<keyword evidence="2" id="KW-0238">DNA-binding</keyword>
<proteinExistence type="predicted"/>
<dbReference type="InterPro" id="IPR018062">
    <property type="entry name" value="HTH_AraC-typ_CS"/>
</dbReference>
<dbReference type="Gene3D" id="1.10.10.60">
    <property type="entry name" value="Homeodomain-like"/>
    <property type="match status" value="2"/>
</dbReference>
<dbReference type="InterPro" id="IPR020449">
    <property type="entry name" value="Tscrpt_reg_AraC-type_HTH"/>
</dbReference>
<dbReference type="PRINTS" id="PR00032">
    <property type="entry name" value="HTHARAC"/>
</dbReference>
<dbReference type="InterPro" id="IPR018060">
    <property type="entry name" value="HTH_AraC"/>
</dbReference>
<comment type="caution">
    <text evidence="7">The sequence shown here is derived from an EMBL/GenBank/DDBJ whole genome shotgun (WGS) entry which is preliminary data.</text>
</comment>
<dbReference type="SMART" id="SM00448">
    <property type="entry name" value="REC"/>
    <property type="match status" value="1"/>
</dbReference>
<dbReference type="GO" id="GO:0000160">
    <property type="term" value="P:phosphorelay signal transduction system"/>
    <property type="evidence" value="ECO:0007669"/>
    <property type="project" value="InterPro"/>
</dbReference>
<dbReference type="PANTHER" id="PTHR43280">
    <property type="entry name" value="ARAC-FAMILY TRANSCRIPTIONAL REGULATOR"/>
    <property type="match status" value="1"/>
</dbReference>
<keyword evidence="4" id="KW-0597">Phosphoprotein</keyword>
<evidence type="ECO:0000259" key="5">
    <source>
        <dbReference type="PROSITE" id="PS01124"/>
    </source>
</evidence>
<dbReference type="Pfam" id="PF12833">
    <property type="entry name" value="HTH_18"/>
    <property type="match status" value="1"/>
</dbReference>
<dbReference type="SMART" id="SM00342">
    <property type="entry name" value="HTH_ARAC"/>
    <property type="match status" value="1"/>
</dbReference>
<evidence type="ECO:0000313" key="8">
    <source>
        <dbReference type="Proteomes" id="UP000256977"/>
    </source>
</evidence>
<evidence type="ECO:0000256" key="4">
    <source>
        <dbReference type="PROSITE-ProRule" id="PRU00169"/>
    </source>
</evidence>
<dbReference type="InterPro" id="IPR001789">
    <property type="entry name" value="Sig_transdc_resp-reg_receiver"/>
</dbReference>
<keyword evidence="1" id="KW-0805">Transcription regulation</keyword>
<dbReference type="GO" id="GO:0003700">
    <property type="term" value="F:DNA-binding transcription factor activity"/>
    <property type="evidence" value="ECO:0007669"/>
    <property type="project" value="InterPro"/>
</dbReference>
<dbReference type="GO" id="GO:0043565">
    <property type="term" value="F:sequence-specific DNA binding"/>
    <property type="evidence" value="ECO:0007669"/>
    <property type="project" value="InterPro"/>
</dbReference>
<evidence type="ECO:0000256" key="3">
    <source>
        <dbReference type="ARBA" id="ARBA00023163"/>
    </source>
</evidence>
<dbReference type="CDD" id="cd17536">
    <property type="entry name" value="REC_YesN-like"/>
    <property type="match status" value="1"/>
</dbReference>
<feature type="domain" description="Response regulatory" evidence="6">
    <location>
        <begin position="2"/>
        <end position="119"/>
    </location>
</feature>
<dbReference type="Gene3D" id="3.40.50.2300">
    <property type="match status" value="1"/>
</dbReference>
<dbReference type="RefSeq" id="WP_116063581.1">
    <property type="nucleotide sequence ID" value="NZ_QRDZ01000025.1"/>
</dbReference>
<reference evidence="7 8" key="1">
    <citation type="submission" date="2018-07" db="EMBL/GenBank/DDBJ databases">
        <title>Genomic Encyclopedia of Type Strains, Phase III (KMG-III): the genomes of soil and plant-associated and newly described type strains.</title>
        <authorList>
            <person name="Whitman W."/>
        </authorList>
    </citation>
    <scope>NUCLEOTIDE SEQUENCE [LARGE SCALE GENOMIC DNA]</scope>
    <source>
        <strain evidence="7 8">CECT 7287</strain>
    </source>
</reference>
<dbReference type="SUPFAM" id="SSF46689">
    <property type="entry name" value="Homeodomain-like"/>
    <property type="match status" value="2"/>
</dbReference>
<accession>A0A3D9IP19</accession>
<evidence type="ECO:0000259" key="6">
    <source>
        <dbReference type="PROSITE" id="PS50110"/>
    </source>
</evidence>
<sequence>MKAVIIDDEVWSRKMIRSLGRWEELGITIVGEAEDGIAGWELIAAERPDIVLLDMRMPGMEGTELIRRLNERGIDAKVIVISGHADFQYTKHAIDYKASTYILKPIDEDELNDALANCAREVRKRDALRNDELLTVHYENKELTELTSRAKRELGRYLQAVDAHAADQAFRKLREELSGLGAGEAGVRKVYVELYLLLEEYLTPSGISIQELAERTLRTDADAEPDESLRRLGDLYLTAIERESDRRKPKDKLDLEEVRKYIDRHYDEPISLETVADAFYVSKEYLSKAFKAKFGGNLTDYVIGLRMGKAKELVCSSDLKIKSIAQAVGYEDVTYFNRLFKSHYGETPGGMRDRMSVAH</sequence>
<dbReference type="PROSITE" id="PS00041">
    <property type="entry name" value="HTH_ARAC_FAMILY_1"/>
    <property type="match status" value="1"/>
</dbReference>
<dbReference type="PROSITE" id="PS01124">
    <property type="entry name" value="HTH_ARAC_FAMILY_2"/>
    <property type="match status" value="1"/>
</dbReference>
<evidence type="ECO:0000313" key="7">
    <source>
        <dbReference type="EMBL" id="RED63457.1"/>
    </source>
</evidence>
<dbReference type="OrthoDB" id="342399at2"/>
<keyword evidence="8" id="KW-1185">Reference proteome</keyword>
<dbReference type="InterPro" id="IPR011006">
    <property type="entry name" value="CheY-like_superfamily"/>
</dbReference>